<dbReference type="PROSITE" id="PS00622">
    <property type="entry name" value="HTH_LUXR_1"/>
    <property type="match status" value="1"/>
</dbReference>
<dbReference type="PRINTS" id="PR00038">
    <property type="entry name" value="HTHLUXR"/>
</dbReference>
<dbReference type="PANTHER" id="PTHR43214">
    <property type="entry name" value="TWO-COMPONENT RESPONSE REGULATOR"/>
    <property type="match status" value="1"/>
</dbReference>
<dbReference type="EMBL" id="VIWY01000005">
    <property type="protein sequence ID" value="TWG12737.1"/>
    <property type="molecule type" value="Genomic_DNA"/>
</dbReference>
<evidence type="ECO:0000313" key="8">
    <source>
        <dbReference type="EMBL" id="TWG12737.1"/>
    </source>
</evidence>
<dbReference type="RefSeq" id="WP_122978722.1">
    <property type="nucleotide sequence ID" value="NZ_BOMX01000088.1"/>
</dbReference>
<dbReference type="OrthoDB" id="9808843at2"/>
<dbReference type="GO" id="GO:0003677">
    <property type="term" value="F:DNA binding"/>
    <property type="evidence" value="ECO:0007669"/>
    <property type="project" value="UniProtKB-KW"/>
</dbReference>
<evidence type="ECO:0000256" key="5">
    <source>
        <dbReference type="PROSITE-ProRule" id="PRU00169"/>
    </source>
</evidence>
<keyword evidence="1 5" id="KW-0597">Phosphoprotein</keyword>
<dbReference type="CDD" id="cd06170">
    <property type="entry name" value="LuxR_C_like"/>
    <property type="match status" value="1"/>
</dbReference>
<dbReference type="CDD" id="cd17535">
    <property type="entry name" value="REC_NarL-like"/>
    <property type="match status" value="1"/>
</dbReference>
<dbReference type="InterPro" id="IPR001789">
    <property type="entry name" value="Sig_transdc_resp-reg_receiver"/>
</dbReference>
<keyword evidence="2" id="KW-0805">Transcription regulation</keyword>
<evidence type="ECO:0000256" key="3">
    <source>
        <dbReference type="ARBA" id="ARBA00023125"/>
    </source>
</evidence>
<feature type="domain" description="Response regulatory" evidence="7">
    <location>
        <begin position="7"/>
        <end position="123"/>
    </location>
</feature>
<dbReference type="PANTHER" id="PTHR43214:SF24">
    <property type="entry name" value="TRANSCRIPTIONAL REGULATORY PROTEIN NARL-RELATED"/>
    <property type="match status" value="1"/>
</dbReference>
<evidence type="ECO:0000256" key="2">
    <source>
        <dbReference type="ARBA" id="ARBA00023015"/>
    </source>
</evidence>
<sequence length="223" mass="23520">MTARPVRVAVVDDHPVFRFGMAALLRTLPGTELVGEATDRRAATALVAAQRPDVVLMDLHLGAESGQAATAAIRREHPEVAVLVITAFDDEMHVLGALRAGAAGYLLKSAGAEEIERAIHAVANGELLLGRAVAGRALDALHRPDPAASAFPQLTEREREVLDQVARGLDNATVARRLALSPKTVRNHVSSVLLKLQVSSRGQAIVAAREAGLGVDRAGTHRG</sequence>
<dbReference type="Pfam" id="PF00072">
    <property type="entry name" value="Response_reg"/>
    <property type="match status" value="1"/>
</dbReference>
<evidence type="ECO:0000256" key="1">
    <source>
        <dbReference type="ARBA" id="ARBA00022553"/>
    </source>
</evidence>
<accession>A0A561VMB6</accession>
<dbReference type="InterPro" id="IPR039420">
    <property type="entry name" value="WalR-like"/>
</dbReference>
<dbReference type="SMART" id="SM00421">
    <property type="entry name" value="HTH_LUXR"/>
    <property type="match status" value="1"/>
</dbReference>
<evidence type="ECO:0000259" key="6">
    <source>
        <dbReference type="PROSITE" id="PS50043"/>
    </source>
</evidence>
<keyword evidence="9" id="KW-1185">Reference proteome</keyword>
<dbReference type="InterPro" id="IPR016032">
    <property type="entry name" value="Sig_transdc_resp-reg_C-effctor"/>
</dbReference>
<gene>
    <name evidence="8" type="ORF">FHX34_105605</name>
</gene>
<dbReference type="PROSITE" id="PS50043">
    <property type="entry name" value="HTH_LUXR_2"/>
    <property type="match status" value="1"/>
</dbReference>
<dbReference type="SUPFAM" id="SSF52172">
    <property type="entry name" value="CheY-like"/>
    <property type="match status" value="1"/>
</dbReference>
<dbReference type="InterPro" id="IPR000792">
    <property type="entry name" value="Tscrpt_reg_LuxR_C"/>
</dbReference>
<feature type="modified residue" description="4-aspartylphosphate" evidence="5">
    <location>
        <position position="58"/>
    </location>
</feature>
<evidence type="ECO:0000259" key="7">
    <source>
        <dbReference type="PROSITE" id="PS50110"/>
    </source>
</evidence>
<dbReference type="PROSITE" id="PS50110">
    <property type="entry name" value="RESPONSE_REGULATORY"/>
    <property type="match status" value="1"/>
</dbReference>
<name>A0A561VMB6_ACTTI</name>
<dbReference type="Proteomes" id="UP000320239">
    <property type="component" value="Unassembled WGS sequence"/>
</dbReference>
<comment type="caution">
    <text evidence="8">The sequence shown here is derived from an EMBL/GenBank/DDBJ whole genome shotgun (WGS) entry which is preliminary data.</text>
</comment>
<dbReference type="InterPro" id="IPR058245">
    <property type="entry name" value="NreC/VraR/RcsB-like_REC"/>
</dbReference>
<keyword evidence="4" id="KW-0804">Transcription</keyword>
<evidence type="ECO:0000313" key="9">
    <source>
        <dbReference type="Proteomes" id="UP000320239"/>
    </source>
</evidence>
<dbReference type="SMART" id="SM00448">
    <property type="entry name" value="REC"/>
    <property type="match status" value="1"/>
</dbReference>
<dbReference type="AlphaFoldDB" id="A0A561VMB6"/>
<dbReference type="GO" id="GO:0006355">
    <property type="term" value="P:regulation of DNA-templated transcription"/>
    <property type="evidence" value="ECO:0007669"/>
    <property type="project" value="InterPro"/>
</dbReference>
<evidence type="ECO:0000256" key="4">
    <source>
        <dbReference type="ARBA" id="ARBA00023163"/>
    </source>
</evidence>
<protein>
    <submittedName>
        <fullName evidence="8">LuxR family two component transcriptional regulator</fullName>
    </submittedName>
</protein>
<reference evidence="8 9" key="1">
    <citation type="submission" date="2019-06" db="EMBL/GenBank/DDBJ databases">
        <title>Sequencing the genomes of 1000 actinobacteria strains.</title>
        <authorList>
            <person name="Klenk H.-P."/>
        </authorList>
    </citation>
    <scope>NUCLEOTIDE SEQUENCE [LARGE SCALE GENOMIC DNA]</scope>
    <source>
        <strain evidence="8 9">DSM 43866</strain>
    </source>
</reference>
<dbReference type="InterPro" id="IPR011006">
    <property type="entry name" value="CheY-like_superfamily"/>
</dbReference>
<feature type="domain" description="HTH luxR-type" evidence="6">
    <location>
        <begin position="147"/>
        <end position="212"/>
    </location>
</feature>
<proteinExistence type="predicted"/>
<keyword evidence="3" id="KW-0238">DNA-binding</keyword>
<dbReference type="GO" id="GO:0000160">
    <property type="term" value="P:phosphorelay signal transduction system"/>
    <property type="evidence" value="ECO:0007669"/>
    <property type="project" value="InterPro"/>
</dbReference>
<organism evidence="8 9">
    <name type="scientific">Actinoplanes teichomyceticus</name>
    <dbReference type="NCBI Taxonomy" id="1867"/>
    <lineage>
        <taxon>Bacteria</taxon>
        <taxon>Bacillati</taxon>
        <taxon>Actinomycetota</taxon>
        <taxon>Actinomycetes</taxon>
        <taxon>Micromonosporales</taxon>
        <taxon>Micromonosporaceae</taxon>
        <taxon>Actinoplanes</taxon>
    </lineage>
</organism>
<dbReference type="Gene3D" id="3.40.50.2300">
    <property type="match status" value="1"/>
</dbReference>
<dbReference type="SUPFAM" id="SSF46894">
    <property type="entry name" value="C-terminal effector domain of the bipartite response regulators"/>
    <property type="match status" value="1"/>
</dbReference>
<dbReference type="Pfam" id="PF00196">
    <property type="entry name" value="GerE"/>
    <property type="match status" value="1"/>
</dbReference>